<dbReference type="GO" id="GO:0016747">
    <property type="term" value="F:acyltransferase activity, transferring groups other than amino-acyl groups"/>
    <property type="evidence" value="ECO:0007669"/>
    <property type="project" value="TreeGrafter"/>
</dbReference>
<dbReference type="OMA" id="ANDERPK"/>
<comment type="similarity">
    <text evidence="1">Belongs to the plant acyltransferase family.</text>
</comment>
<accession>A9NUZ1</accession>
<dbReference type="InterPro" id="IPR050317">
    <property type="entry name" value="Plant_Fungal_Acyltransferase"/>
</dbReference>
<dbReference type="UniPathway" id="UPA00842"/>
<dbReference type="GO" id="GO:0042617">
    <property type="term" value="P:paclitaxel biosynthetic process"/>
    <property type="evidence" value="ECO:0007669"/>
    <property type="project" value="UniProtKB-UniPathway"/>
</dbReference>
<dbReference type="AlphaFoldDB" id="A9NUZ1"/>
<sequence>MGSLAVAESSLITHLDVEVEEPEMVVQAEPTEECSLFLSNIDQVVAYVVDTVYFYTPQGEDKSAASADVVGELKEALGKVLVPYHFMAGRLKLNLEKGRLEIDCNRAGALFAAANCDLNLSDLGDVTYPNPVFRNLVLQGVHARKFGANPPLLMMQVTRFKCGGVVLGMSMNHAMFDGVGAMEFMMNFSSIARGNGLIAYPLPDRTCFKARDIPEIKYEHLEGLKLSDIPQEMRNSFKLPM</sequence>
<dbReference type="Pfam" id="PF02458">
    <property type="entry name" value="Transferase"/>
    <property type="match status" value="1"/>
</dbReference>
<dbReference type="Gene3D" id="3.30.559.10">
    <property type="entry name" value="Chloramphenicol acetyltransferase-like domain"/>
    <property type="match status" value="1"/>
</dbReference>
<organism evidence="2">
    <name type="scientific">Picea sitchensis</name>
    <name type="common">Sitka spruce</name>
    <name type="synonym">Pinus sitchensis</name>
    <dbReference type="NCBI Taxonomy" id="3332"/>
    <lineage>
        <taxon>Eukaryota</taxon>
        <taxon>Viridiplantae</taxon>
        <taxon>Streptophyta</taxon>
        <taxon>Embryophyta</taxon>
        <taxon>Tracheophyta</taxon>
        <taxon>Spermatophyta</taxon>
        <taxon>Pinopsida</taxon>
        <taxon>Pinidae</taxon>
        <taxon>Conifers I</taxon>
        <taxon>Pinales</taxon>
        <taxon>Pinaceae</taxon>
        <taxon>Picea</taxon>
    </lineage>
</organism>
<dbReference type="PANTHER" id="PTHR31642:SF231">
    <property type="entry name" value="BAHD FAMILY ACYLTRANSFERASE, CLADE V"/>
    <property type="match status" value="1"/>
</dbReference>
<name>A9NUZ1_PICSI</name>
<protein>
    <submittedName>
        <fullName evidence="2">Uncharacterized protein</fullName>
    </submittedName>
</protein>
<dbReference type="InterPro" id="IPR023213">
    <property type="entry name" value="CAT-like_dom_sf"/>
</dbReference>
<evidence type="ECO:0000256" key="1">
    <source>
        <dbReference type="ARBA" id="ARBA00009861"/>
    </source>
</evidence>
<dbReference type="PANTHER" id="PTHR31642">
    <property type="entry name" value="TRICHOTHECENE 3-O-ACETYLTRANSFERASE"/>
    <property type="match status" value="1"/>
</dbReference>
<reference evidence="2" key="1">
    <citation type="journal article" date="2008" name="BMC Genomics">
        <title>A conifer genomics resource of 200,000 spruce (Picea spp.) ESTs and 6,464 high-quality, sequence-finished full-length cDNAs for Sitka spruce (Picea sitchensis).</title>
        <authorList>
            <person name="Ralph S.G."/>
            <person name="Chun H.J."/>
            <person name="Kolosova N."/>
            <person name="Cooper D."/>
            <person name="Oddy C."/>
            <person name="Ritland C.E."/>
            <person name="Kirkpatrick R."/>
            <person name="Moore R."/>
            <person name="Barber S."/>
            <person name="Holt R.A."/>
            <person name="Jones S.J."/>
            <person name="Marra M.A."/>
            <person name="Douglas C.J."/>
            <person name="Ritland K."/>
            <person name="Bohlmann J."/>
        </authorList>
    </citation>
    <scope>NUCLEOTIDE SEQUENCE</scope>
    <source>
        <tissue evidence="2">Bark</tissue>
    </source>
</reference>
<evidence type="ECO:0000313" key="2">
    <source>
        <dbReference type="EMBL" id="ABK24452.1"/>
    </source>
</evidence>
<dbReference type="EMBL" id="EF085145">
    <property type="protein sequence ID" value="ABK24452.1"/>
    <property type="molecule type" value="mRNA"/>
</dbReference>
<proteinExistence type="evidence at transcript level"/>